<feature type="transmembrane region" description="Helical" evidence="1">
    <location>
        <begin position="14"/>
        <end position="35"/>
    </location>
</feature>
<dbReference type="AlphaFoldDB" id="A0A2G0QET9"/>
<organism evidence="2 3">
    <name type="scientific">Xenorhabdus hominickii</name>
    <dbReference type="NCBI Taxonomy" id="351679"/>
    <lineage>
        <taxon>Bacteria</taxon>
        <taxon>Pseudomonadati</taxon>
        <taxon>Pseudomonadota</taxon>
        <taxon>Gammaproteobacteria</taxon>
        <taxon>Enterobacterales</taxon>
        <taxon>Morganellaceae</taxon>
        <taxon>Xenorhabdus</taxon>
    </lineage>
</organism>
<dbReference type="Proteomes" id="UP000225433">
    <property type="component" value="Unassembled WGS sequence"/>
</dbReference>
<evidence type="ECO:0000313" key="2">
    <source>
        <dbReference type="EMBL" id="PHM57742.1"/>
    </source>
</evidence>
<sequence length="44" mass="4969">MLSPAEKAVQWQKWLLWGILIAGVFGLAFITLKLVREMAANKEP</sequence>
<keyword evidence="1" id="KW-0472">Membrane</keyword>
<dbReference type="EMBL" id="NJAI01000001">
    <property type="protein sequence ID" value="PHM57742.1"/>
    <property type="molecule type" value="Genomic_DNA"/>
</dbReference>
<gene>
    <name evidence="2" type="ORF">Xhom_00740</name>
</gene>
<evidence type="ECO:0000256" key="1">
    <source>
        <dbReference type="SAM" id="Phobius"/>
    </source>
</evidence>
<accession>A0A2G0QET9</accession>
<name>A0A2G0QET9_XENHO</name>
<dbReference type="RefSeq" id="WP_145957425.1">
    <property type="nucleotide sequence ID" value="NZ_CAWNQJ010000001.1"/>
</dbReference>
<keyword evidence="1" id="KW-0812">Transmembrane</keyword>
<evidence type="ECO:0000313" key="3">
    <source>
        <dbReference type="Proteomes" id="UP000225433"/>
    </source>
</evidence>
<keyword evidence="1" id="KW-1133">Transmembrane helix</keyword>
<protein>
    <submittedName>
        <fullName evidence="2">Uncharacterized protein</fullName>
    </submittedName>
</protein>
<proteinExistence type="predicted"/>
<comment type="caution">
    <text evidence="2">The sequence shown here is derived from an EMBL/GenBank/DDBJ whole genome shotgun (WGS) entry which is preliminary data.</text>
</comment>
<reference evidence="2 3" key="1">
    <citation type="journal article" date="2017" name="Nat. Microbiol.">
        <title>Natural product diversity associated with the nematode symbionts Photorhabdus and Xenorhabdus.</title>
        <authorList>
            <person name="Tobias N.J."/>
            <person name="Wolff H."/>
            <person name="Djahanschiri B."/>
            <person name="Grundmann F."/>
            <person name="Kronenwerth M."/>
            <person name="Shi Y.M."/>
            <person name="Simonyi S."/>
            <person name="Grun P."/>
            <person name="Shapiro-Ilan D."/>
            <person name="Pidot S.J."/>
            <person name="Stinear T.P."/>
            <person name="Ebersberger I."/>
            <person name="Bode H.B."/>
        </authorList>
    </citation>
    <scope>NUCLEOTIDE SEQUENCE [LARGE SCALE GENOMIC DNA]</scope>
    <source>
        <strain evidence="2 3">DSM 17903</strain>
    </source>
</reference>